<keyword evidence="5 9" id="KW-0169">Cobalamin biosynthesis</keyword>
<comment type="similarity">
    <text evidence="3 9">Belongs to the CobD/CbiB family.</text>
</comment>
<dbReference type="GO" id="GO:0005886">
    <property type="term" value="C:plasma membrane"/>
    <property type="evidence" value="ECO:0007669"/>
    <property type="project" value="UniProtKB-SubCell"/>
</dbReference>
<dbReference type="Pfam" id="PF03186">
    <property type="entry name" value="CobD_Cbib"/>
    <property type="match status" value="1"/>
</dbReference>
<accession>A0A852X3Z6</accession>
<evidence type="ECO:0000313" key="10">
    <source>
        <dbReference type="EMBL" id="NYG37619.1"/>
    </source>
</evidence>
<sequence length="324" mass="33507">MSRPSRPSSRPAVRTCAPDPVALGLAAGWLLDQVLADPRRGHPVAAFGRWAGLVEARCYGDEVRRGGLAWGLAVVPIVTLAGVAGRGGPARRTLVTAAATWAALGGTSLAREGTAVHRLLVDGDRPAARVRVRHLVGRRTERASVEDVARAAVESLAENTSDAVVATLVWGGLLGPAGVVAHRAVNTLDAMWGHRSPRYHGFGRVAARVDDVLGWLPARVTVLATAGLSGRPGAVLRVVARDAGQHPSPNAGPVEAAAAAALGVRLGGRNEYAGEVEDRGTLGDGPPVAVPDIPRAVTLSRQVGALTLAAVLLSRRLARRPPSP</sequence>
<dbReference type="HAMAP" id="MF_00024">
    <property type="entry name" value="CobD_CbiB"/>
    <property type="match status" value="1"/>
</dbReference>
<evidence type="ECO:0000313" key="11">
    <source>
        <dbReference type="Proteomes" id="UP000592181"/>
    </source>
</evidence>
<dbReference type="GO" id="GO:0015420">
    <property type="term" value="F:ABC-type vitamin B12 transporter activity"/>
    <property type="evidence" value="ECO:0007669"/>
    <property type="project" value="UniProtKB-UniRule"/>
</dbReference>
<evidence type="ECO:0000256" key="7">
    <source>
        <dbReference type="ARBA" id="ARBA00022989"/>
    </source>
</evidence>
<dbReference type="Proteomes" id="UP000592181">
    <property type="component" value="Unassembled WGS sequence"/>
</dbReference>
<gene>
    <name evidence="9" type="primary">cobD</name>
    <name evidence="10" type="ORF">BJY28_002088</name>
</gene>
<organism evidence="10 11">
    <name type="scientific">Janibacter alkaliphilus</name>
    <dbReference type="NCBI Taxonomy" id="1069963"/>
    <lineage>
        <taxon>Bacteria</taxon>
        <taxon>Bacillati</taxon>
        <taxon>Actinomycetota</taxon>
        <taxon>Actinomycetes</taxon>
        <taxon>Micrococcales</taxon>
        <taxon>Intrasporangiaceae</taxon>
        <taxon>Janibacter</taxon>
    </lineage>
</organism>
<name>A0A852X3Z6_9MICO</name>
<keyword evidence="11" id="KW-1185">Reference proteome</keyword>
<evidence type="ECO:0000256" key="9">
    <source>
        <dbReference type="HAMAP-Rule" id="MF_00024"/>
    </source>
</evidence>
<keyword evidence="4 9" id="KW-1003">Cell membrane</keyword>
<keyword evidence="8 9" id="KW-0472">Membrane</keyword>
<keyword evidence="6 9" id="KW-0812">Transmembrane</keyword>
<dbReference type="PANTHER" id="PTHR34308">
    <property type="entry name" value="COBALAMIN BIOSYNTHESIS PROTEIN CBIB"/>
    <property type="match status" value="1"/>
</dbReference>
<keyword evidence="10" id="KW-0436">Ligase</keyword>
<proteinExistence type="inferred from homology"/>
<dbReference type="UniPathway" id="UPA00148"/>
<dbReference type="PANTHER" id="PTHR34308:SF1">
    <property type="entry name" value="COBALAMIN BIOSYNTHESIS PROTEIN CBIB"/>
    <property type="match status" value="1"/>
</dbReference>
<reference evidence="10 11" key="1">
    <citation type="submission" date="2020-07" db="EMBL/GenBank/DDBJ databases">
        <title>Sequencing the genomes of 1000 actinobacteria strains.</title>
        <authorList>
            <person name="Klenk H.-P."/>
        </authorList>
    </citation>
    <scope>NUCLEOTIDE SEQUENCE [LARGE SCALE GENOMIC DNA]</scope>
    <source>
        <strain evidence="10 11">DSM 24723</strain>
    </source>
</reference>
<dbReference type="GO" id="GO:0048472">
    <property type="term" value="F:threonine-phosphate decarboxylase activity"/>
    <property type="evidence" value="ECO:0007669"/>
    <property type="project" value="InterPro"/>
</dbReference>
<dbReference type="EMBL" id="JACBZX010000001">
    <property type="protein sequence ID" value="NYG37619.1"/>
    <property type="molecule type" value="Genomic_DNA"/>
</dbReference>
<keyword evidence="7 9" id="KW-1133">Transmembrane helix</keyword>
<dbReference type="InterPro" id="IPR004485">
    <property type="entry name" value="Cobalamin_biosynth_CobD/CbiB"/>
</dbReference>
<dbReference type="AlphaFoldDB" id="A0A852X3Z6"/>
<comment type="subcellular location">
    <subcellularLocation>
        <location evidence="1 9">Cell membrane</location>
        <topology evidence="1 9">Multi-pass membrane protein</topology>
    </subcellularLocation>
</comment>
<evidence type="ECO:0000256" key="4">
    <source>
        <dbReference type="ARBA" id="ARBA00022475"/>
    </source>
</evidence>
<evidence type="ECO:0000256" key="1">
    <source>
        <dbReference type="ARBA" id="ARBA00004651"/>
    </source>
</evidence>
<dbReference type="GO" id="GO:0009236">
    <property type="term" value="P:cobalamin biosynthetic process"/>
    <property type="evidence" value="ECO:0007669"/>
    <property type="project" value="UniProtKB-UniRule"/>
</dbReference>
<protein>
    <recommendedName>
        <fullName evidence="9">Cobalamin biosynthesis protein CobD</fullName>
    </recommendedName>
</protein>
<evidence type="ECO:0000256" key="2">
    <source>
        <dbReference type="ARBA" id="ARBA00004953"/>
    </source>
</evidence>
<comment type="function">
    <text evidence="9">Converts cobyric acid to cobinamide by the addition of aminopropanol on the F carboxylic group.</text>
</comment>
<evidence type="ECO:0000256" key="3">
    <source>
        <dbReference type="ARBA" id="ARBA00006263"/>
    </source>
</evidence>
<evidence type="ECO:0000256" key="5">
    <source>
        <dbReference type="ARBA" id="ARBA00022573"/>
    </source>
</evidence>
<comment type="pathway">
    <text evidence="2 9">Cofactor biosynthesis; adenosylcobalamin biosynthesis.</text>
</comment>
<evidence type="ECO:0000256" key="8">
    <source>
        <dbReference type="ARBA" id="ARBA00023136"/>
    </source>
</evidence>
<dbReference type="GO" id="GO:0016874">
    <property type="term" value="F:ligase activity"/>
    <property type="evidence" value="ECO:0007669"/>
    <property type="project" value="UniProtKB-KW"/>
</dbReference>
<evidence type="ECO:0000256" key="6">
    <source>
        <dbReference type="ARBA" id="ARBA00022692"/>
    </source>
</evidence>
<dbReference type="RefSeq" id="WP_179462958.1">
    <property type="nucleotide sequence ID" value="NZ_JACBZX010000001.1"/>
</dbReference>
<comment type="caution">
    <text evidence="10">The sequence shown here is derived from an EMBL/GenBank/DDBJ whole genome shotgun (WGS) entry which is preliminary data.</text>
</comment>